<dbReference type="InterPro" id="IPR019412">
    <property type="entry name" value="IML2/TPR_39"/>
</dbReference>
<dbReference type="EMBL" id="MCGT01000002">
    <property type="protein sequence ID" value="ORX61966.1"/>
    <property type="molecule type" value="Genomic_DNA"/>
</dbReference>
<dbReference type="Gene3D" id="1.25.40.10">
    <property type="entry name" value="Tetratricopeptide repeat domain"/>
    <property type="match status" value="1"/>
</dbReference>
<dbReference type="InterPro" id="IPR011990">
    <property type="entry name" value="TPR-like_helical_dom_sf"/>
</dbReference>
<gene>
    <name evidence="1" type="ORF">DM01DRAFT_1392099</name>
</gene>
<protein>
    <recommendedName>
        <fullName evidence="3">TPR-like protein</fullName>
    </recommendedName>
</protein>
<sequence length="645" mass="73558">MPQSNFTATPANNLTAADQEVQDETVATAIHYLFSNQFMKAKHLLEKEAATDPLHSLGLGSMLFLKAIMTDEPGAHQECLDALMYTYDLTASQLEATVRQHSIFGHSVFQYLHHCYYYLKCGNQHITSHPSPTNAAEAYTSNGILRAHVIKAECCLQMAIIYLMQGSYVGYLQCGVNLRRAYSSYYYVWQEHQRMDQVHSDFLDQDTLSGLQFGIGAIHLILDALPPSIRRLVSSFTWKPEKPLGFALLHLCKQKNRIRSPWASLLLLAYYTTLTSYCPEMLTMEYTQPAIEVLLETQQLYPHSALILFFAGRTSRLGSNLTLSTQSFLYAIEISKSDWAEQAMHHLCTFEMTFNAMLQLDWDSAIDQLDVLLDQQYWSPMVLHYLRGASLAMRGQQTDAILDYAHVLSMATAASTSVPFSKSAFSSPPATTHDQSLVDLQQYVIKKVQFFEQSGYQDCGLSLAALEYVAIMDGFTWMAAPSLDECHTLVDRCLEQIMEMQQLEYMIRKREIDPETPLSTFVDQRAALLWLKATLLNVAGRYEEAIPHVNWIVDHSDDIEVDRWLLPFTYWQAGLIAWHMDNRTHARQLWEQACCYKHYPFETRLTMKIHLALQKADQLGVPSTRKLPASVRSTKFQYVSLATLF</sequence>
<organism evidence="1 2">
    <name type="scientific">Hesseltinella vesiculosa</name>
    <dbReference type="NCBI Taxonomy" id="101127"/>
    <lineage>
        <taxon>Eukaryota</taxon>
        <taxon>Fungi</taxon>
        <taxon>Fungi incertae sedis</taxon>
        <taxon>Mucoromycota</taxon>
        <taxon>Mucoromycotina</taxon>
        <taxon>Mucoromycetes</taxon>
        <taxon>Mucorales</taxon>
        <taxon>Cunninghamellaceae</taxon>
        <taxon>Hesseltinella</taxon>
    </lineage>
</organism>
<evidence type="ECO:0008006" key="3">
    <source>
        <dbReference type="Google" id="ProtNLM"/>
    </source>
</evidence>
<dbReference type="Proteomes" id="UP000242146">
    <property type="component" value="Unassembled WGS sequence"/>
</dbReference>
<evidence type="ECO:0000313" key="2">
    <source>
        <dbReference type="Proteomes" id="UP000242146"/>
    </source>
</evidence>
<dbReference type="Pfam" id="PF10300">
    <property type="entry name" value="Iml2-TPR_39"/>
    <property type="match status" value="1"/>
</dbReference>
<accession>A0A1X2GVD3</accession>
<dbReference type="SUPFAM" id="SSF48452">
    <property type="entry name" value="TPR-like"/>
    <property type="match status" value="1"/>
</dbReference>
<dbReference type="PANTHER" id="PTHR31859">
    <property type="entry name" value="TETRATRICOPEPTIDE REPEAT PROTEIN 39 FAMILY MEMBER"/>
    <property type="match status" value="1"/>
</dbReference>
<dbReference type="PANTHER" id="PTHR31859:SF1">
    <property type="entry name" value="TETRATRICOPEPTIDE REPEAT PROTEIN 39C"/>
    <property type="match status" value="1"/>
</dbReference>
<comment type="caution">
    <text evidence="1">The sequence shown here is derived from an EMBL/GenBank/DDBJ whole genome shotgun (WGS) entry which is preliminary data.</text>
</comment>
<dbReference type="AlphaFoldDB" id="A0A1X2GVD3"/>
<keyword evidence="2" id="KW-1185">Reference proteome</keyword>
<proteinExistence type="predicted"/>
<name>A0A1X2GVD3_9FUNG</name>
<dbReference type="OrthoDB" id="43460at2759"/>
<evidence type="ECO:0000313" key="1">
    <source>
        <dbReference type="EMBL" id="ORX61966.1"/>
    </source>
</evidence>
<reference evidence="1 2" key="1">
    <citation type="submission" date="2016-07" db="EMBL/GenBank/DDBJ databases">
        <title>Pervasive Adenine N6-methylation of Active Genes in Fungi.</title>
        <authorList>
            <consortium name="DOE Joint Genome Institute"/>
            <person name="Mondo S.J."/>
            <person name="Dannebaum R.O."/>
            <person name="Kuo R.C."/>
            <person name="Labutti K."/>
            <person name="Haridas S."/>
            <person name="Kuo A."/>
            <person name="Salamov A."/>
            <person name="Ahrendt S.R."/>
            <person name="Lipzen A."/>
            <person name="Sullivan W."/>
            <person name="Andreopoulos W.B."/>
            <person name="Clum A."/>
            <person name="Lindquist E."/>
            <person name="Daum C."/>
            <person name="Ramamoorthy G.K."/>
            <person name="Gryganskyi A."/>
            <person name="Culley D."/>
            <person name="Magnuson J.K."/>
            <person name="James T.Y."/>
            <person name="O'Malley M.A."/>
            <person name="Stajich J.E."/>
            <person name="Spatafora J.W."/>
            <person name="Visel A."/>
            <person name="Grigoriev I.V."/>
        </authorList>
    </citation>
    <scope>NUCLEOTIDE SEQUENCE [LARGE SCALE GENOMIC DNA]</scope>
    <source>
        <strain evidence="1 2">NRRL 3301</strain>
    </source>
</reference>